<keyword evidence="2" id="KW-1185">Reference proteome</keyword>
<sequence>MLIFDGVIAGVGTTSGTRLVVGLWPSSPLGPIADVMVERPDGRRTLLAPSAEVADFIAGTYRFDEISVVPVSYTRDGARWSIAAGPLRLVITTGSRGVLGRLLSVVPRPLARARWWSALLDPIAALVMPGVRTRGTAGGGRREWYAALDLHRIATVDATWDGVDLGSLADVEPPVRFGFGSTPARPSLVRVTTTIDLGVTGA</sequence>
<protein>
    <submittedName>
        <fullName evidence="1">Uncharacterized protein</fullName>
    </submittedName>
</protein>
<dbReference type="Proteomes" id="UP000198741">
    <property type="component" value="Chromosome I"/>
</dbReference>
<gene>
    <name evidence="1" type="ORF">SAMN04515671_1279</name>
</gene>
<proteinExistence type="predicted"/>
<evidence type="ECO:0000313" key="2">
    <source>
        <dbReference type="Proteomes" id="UP000198741"/>
    </source>
</evidence>
<organism evidence="1 2">
    <name type="scientific">Nakamurella panacisegetis</name>
    <dbReference type="NCBI Taxonomy" id="1090615"/>
    <lineage>
        <taxon>Bacteria</taxon>
        <taxon>Bacillati</taxon>
        <taxon>Actinomycetota</taxon>
        <taxon>Actinomycetes</taxon>
        <taxon>Nakamurellales</taxon>
        <taxon>Nakamurellaceae</taxon>
        <taxon>Nakamurella</taxon>
    </lineage>
</organism>
<dbReference type="RefSeq" id="WP_090475185.1">
    <property type="nucleotide sequence ID" value="NZ_LT629710.1"/>
</dbReference>
<name>A0A1H0KF28_9ACTN</name>
<dbReference type="STRING" id="1090615.SAMN04515671_1279"/>
<dbReference type="AlphaFoldDB" id="A0A1H0KF28"/>
<accession>A0A1H0KF28</accession>
<dbReference type="EMBL" id="LT629710">
    <property type="protein sequence ID" value="SDO54446.1"/>
    <property type="molecule type" value="Genomic_DNA"/>
</dbReference>
<dbReference type="OrthoDB" id="3571220at2"/>
<evidence type="ECO:0000313" key="1">
    <source>
        <dbReference type="EMBL" id="SDO54446.1"/>
    </source>
</evidence>
<reference evidence="1 2" key="1">
    <citation type="submission" date="2016-10" db="EMBL/GenBank/DDBJ databases">
        <authorList>
            <person name="de Groot N.N."/>
        </authorList>
    </citation>
    <scope>NUCLEOTIDE SEQUENCE [LARGE SCALE GENOMIC DNA]</scope>
    <source>
        <strain evidence="2">P4-7,KCTC 19426,CECT 7604</strain>
    </source>
</reference>